<dbReference type="GO" id="GO:0019867">
    <property type="term" value="C:outer membrane"/>
    <property type="evidence" value="ECO:0007669"/>
    <property type="project" value="InterPro"/>
</dbReference>
<feature type="compositionally biased region" description="Gly residues" evidence="1">
    <location>
        <begin position="7"/>
        <end position="47"/>
    </location>
</feature>
<feature type="compositionally biased region" description="Gly residues" evidence="1">
    <location>
        <begin position="99"/>
        <end position="114"/>
    </location>
</feature>
<proteinExistence type="predicted"/>
<name>A0A4R8RPE1_COLTR</name>
<dbReference type="InterPro" id="IPR008816">
    <property type="entry name" value="Gly_zipper_2TM_dom"/>
</dbReference>
<feature type="region of interest" description="Disordered" evidence="1">
    <location>
        <begin position="1"/>
        <end position="122"/>
    </location>
</feature>
<evidence type="ECO:0000259" key="2">
    <source>
        <dbReference type="PROSITE" id="PS51782"/>
    </source>
</evidence>
<dbReference type="EMBL" id="RYZW01000008">
    <property type="protein sequence ID" value="TDZ72057.1"/>
    <property type="molecule type" value="Genomic_DNA"/>
</dbReference>
<comment type="caution">
    <text evidence="3">The sequence shown here is derived from an EMBL/GenBank/DDBJ whole genome shotgun (WGS) entry which is preliminary data.</text>
</comment>
<dbReference type="SMART" id="SM00257">
    <property type="entry name" value="LysM"/>
    <property type="match status" value="1"/>
</dbReference>
<accession>A0A4R8RPE1</accession>
<feature type="compositionally biased region" description="Polar residues" evidence="1">
    <location>
        <begin position="82"/>
        <end position="92"/>
    </location>
</feature>
<dbReference type="Pfam" id="PF05433">
    <property type="entry name" value="Rick_17kDa_Anti"/>
    <property type="match status" value="1"/>
</dbReference>
<dbReference type="InterPro" id="IPR036779">
    <property type="entry name" value="LysM_dom_sf"/>
</dbReference>
<feature type="compositionally biased region" description="Basic and acidic residues" evidence="1">
    <location>
        <begin position="164"/>
        <end position="193"/>
    </location>
</feature>
<dbReference type="Gene3D" id="3.10.350.10">
    <property type="entry name" value="LysM domain"/>
    <property type="match status" value="1"/>
</dbReference>
<dbReference type="Pfam" id="PF01476">
    <property type="entry name" value="LysM"/>
    <property type="match status" value="1"/>
</dbReference>
<evidence type="ECO:0000256" key="1">
    <source>
        <dbReference type="SAM" id="MobiDB-lite"/>
    </source>
</evidence>
<dbReference type="InterPro" id="IPR036673">
    <property type="entry name" value="Cyanovirin-N_sf"/>
</dbReference>
<dbReference type="AlphaFoldDB" id="A0A4R8RPE1"/>
<dbReference type="Proteomes" id="UP000295703">
    <property type="component" value="Unassembled WGS sequence"/>
</dbReference>
<sequence length="384" mass="40443">MSYYGNNNGGYGGQQGGYPHGGPHGGPQGGPPGGNFQQGGFQQGPGGEANSYYNDGRQQHQQGYGQPPHHQQQQNFSPPPYQNQDSYNNHGNQGYRNDGPGGYGGPGGPGGPGGEDGERGLTGALVGGAAGAFGGNKIGGNFGHGKLSTVLGGVAGAFAGHKMQDGVSDWKHKRDEEKEEEKHKHDRPQEHHGHNSRPHSRHDDKPRSGGNWAGGFTGSSQDIRLDAHGDFNLHASCKRRDGSWQQSTISLNRILSNDQGSFRWHNGGGGGGGGGGGQSSYTVQQGDTLRNIAARFNTNWEEVARHNNIANPDQIWPGQNLNIPNGGGNSGGGGGNFGASARDVRLTDGGQRLEAELLRDGRWIRSSIILDERIGNNDGTLTLV</sequence>
<dbReference type="InterPro" id="IPR011058">
    <property type="entry name" value="Cyanovirin-N"/>
</dbReference>
<feature type="compositionally biased region" description="Low complexity" evidence="1">
    <location>
        <begin position="59"/>
        <end position="74"/>
    </location>
</feature>
<dbReference type="PROSITE" id="PS51782">
    <property type="entry name" value="LYSM"/>
    <property type="match status" value="1"/>
</dbReference>
<organism evidence="3 4">
    <name type="scientific">Colletotrichum trifolii</name>
    <dbReference type="NCBI Taxonomy" id="5466"/>
    <lineage>
        <taxon>Eukaryota</taxon>
        <taxon>Fungi</taxon>
        <taxon>Dikarya</taxon>
        <taxon>Ascomycota</taxon>
        <taxon>Pezizomycotina</taxon>
        <taxon>Sordariomycetes</taxon>
        <taxon>Hypocreomycetidae</taxon>
        <taxon>Glomerellales</taxon>
        <taxon>Glomerellaceae</taxon>
        <taxon>Colletotrichum</taxon>
        <taxon>Colletotrichum orbiculare species complex</taxon>
    </lineage>
</organism>
<feature type="domain" description="LysM" evidence="2">
    <location>
        <begin position="279"/>
        <end position="323"/>
    </location>
</feature>
<dbReference type="InterPro" id="IPR018392">
    <property type="entry name" value="LysM"/>
</dbReference>
<dbReference type="Gene3D" id="2.30.60.10">
    <property type="entry name" value="Cyanovirin-N"/>
    <property type="match status" value="1"/>
</dbReference>
<dbReference type="PANTHER" id="PTHR37014:SF1">
    <property type="entry name" value="EXPRESSION LETHALITY PROTEIN HEL10, PUTATIVE (AFU_ORTHOLOGUE AFUA_1G06580)-RELATED"/>
    <property type="match status" value="1"/>
</dbReference>
<protein>
    <recommendedName>
        <fullName evidence="2">LysM domain-containing protein</fullName>
    </recommendedName>
</protein>
<dbReference type="PANTHER" id="PTHR37014">
    <property type="entry name" value="EXPRESSION LETHALITY PROTEIN HEL10, PUTATIVE (AFU_ORTHOLOGUE AFUA_1G06580)-RELATED"/>
    <property type="match status" value="1"/>
</dbReference>
<feature type="region of interest" description="Disordered" evidence="1">
    <location>
        <begin position="164"/>
        <end position="217"/>
    </location>
</feature>
<dbReference type="CDD" id="cd00118">
    <property type="entry name" value="LysM"/>
    <property type="match status" value="1"/>
</dbReference>
<dbReference type="SUPFAM" id="SSF51322">
    <property type="entry name" value="Cyanovirin-N"/>
    <property type="match status" value="2"/>
</dbReference>
<reference evidence="3 4" key="1">
    <citation type="submission" date="2018-12" db="EMBL/GenBank/DDBJ databases">
        <title>Genome sequence and assembly of Colletotrichum trifolii.</title>
        <authorList>
            <person name="Gan P."/>
            <person name="Shirasu K."/>
        </authorList>
    </citation>
    <scope>NUCLEOTIDE SEQUENCE [LARGE SCALE GENOMIC DNA]</scope>
    <source>
        <strain evidence="3 4">543-2</strain>
    </source>
</reference>
<dbReference type="Pfam" id="PF08881">
    <property type="entry name" value="CVNH"/>
    <property type="match status" value="1"/>
</dbReference>
<evidence type="ECO:0000313" key="4">
    <source>
        <dbReference type="Proteomes" id="UP000295703"/>
    </source>
</evidence>
<evidence type="ECO:0000313" key="3">
    <source>
        <dbReference type="EMBL" id="TDZ72057.1"/>
    </source>
</evidence>
<dbReference type="SUPFAM" id="SSF54106">
    <property type="entry name" value="LysM domain"/>
    <property type="match status" value="1"/>
</dbReference>
<keyword evidence="4" id="KW-1185">Reference proteome</keyword>
<dbReference type="SMART" id="SM01111">
    <property type="entry name" value="CVNH"/>
    <property type="match status" value="1"/>
</dbReference>
<gene>
    <name evidence="3" type="ORF">CTRI78_v001546</name>
</gene>